<feature type="transmembrane region" description="Helical" evidence="7">
    <location>
        <begin position="6"/>
        <end position="27"/>
    </location>
</feature>
<evidence type="ECO:0000256" key="3">
    <source>
        <dbReference type="ARBA" id="ARBA00022692"/>
    </source>
</evidence>
<evidence type="ECO:0000256" key="1">
    <source>
        <dbReference type="ARBA" id="ARBA00022469"/>
    </source>
</evidence>
<dbReference type="GO" id="GO:0031676">
    <property type="term" value="C:plasma membrane-derived thylakoid membrane"/>
    <property type="evidence" value="ECO:0007669"/>
    <property type="project" value="UniProtKB-SubCell"/>
</dbReference>
<dbReference type="EMBL" id="QBML01000018">
    <property type="protein sequence ID" value="PZO39430.1"/>
    <property type="molecule type" value="Genomic_DNA"/>
</dbReference>
<keyword evidence="1 7" id="KW-0674">Reaction center</keyword>
<reference evidence="8 9" key="1">
    <citation type="submission" date="2018-04" db="EMBL/GenBank/DDBJ databases">
        <authorList>
            <person name="Go L.Y."/>
            <person name="Mitchell J.A."/>
        </authorList>
    </citation>
    <scope>NUCLEOTIDE SEQUENCE [LARGE SCALE GENOMIC DNA]</scope>
    <source>
        <strain evidence="8">ULC066bin1</strain>
    </source>
</reference>
<keyword evidence="7" id="KW-0793">Thylakoid</keyword>
<dbReference type="InterPro" id="IPR007826">
    <property type="entry name" value="PSII_PsbM"/>
</dbReference>
<protein>
    <recommendedName>
        <fullName evidence="7">Photosystem II reaction center protein M</fullName>
        <shortName evidence="7">PSII-M</shortName>
    </recommendedName>
</protein>
<comment type="similarity">
    <text evidence="7">Belongs to the PsbM family.</text>
</comment>
<dbReference type="Pfam" id="PF05151">
    <property type="entry name" value="PsbM"/>
    <property type="match status" value="1"/>
</dbReference>
<dbReference type="AlphaFoldDB" id="A0A2W4W504"/>
<evidence type="ECO:0000256" key="6">
    <source>
        <dbReference type="ARBA" id="ARBA00023276"/>
    </source>
</evidence>
<evidence type="ECO:0000256" key="7">
    <source>
        <dbReference type="HAMAP-Rule" id="MF_00438"/>
    </source>
</evidence>
<dbReference type="InterPro" id="IPR037269">
    <property type="entry name" value="PSII_PsbM_sf"/>
</dbReference>
<proteinExistence type="inferred from homology"/>
<organism evidence="8 9">
    <name type="scientific">Pseudanabaena frigida</name>
    <dbReference type="NCBI Taxonomy" id="945775"/>
    <lineage>
        <taxon>Bacteria</taxon>
        <taxon>Bacillati</taxon>
        <taxon>Cyanobacteriota</taxon>
        <taxon>Cyanophyceae</taxon>
        <taxon>Pseudanabaenales</taxon>
        <taxon>Pseudanabaenaceae</taxon>
        <taxon>Pseudanabaena</taxon>
    </lineage>
</organism>
<keyword evidence="3 7" id="KW-0812">Transmembrane</keyword>
<comment type="caution">
    <text evidence="8">The sequence shown here is derived from an EMBL/GenBank/DDBJ whole genome shotgun (WGS) entry which is preliminary data.</text>
</comment>
<comment type="subcellular location">
    <subcellularLocation>
        <location evidence="7">Cellular thylakoid membrane</location>
        <topology evidence="7">Single-pass membrane protein</topology>
    </subcellularLocation>
</comment>
<evidence type="ECO:0000256" key="4">
    <source>
        <dbReference type="ARBA" id="ARBA00022989"/>
    </source>
</evidence>
<evidence type="ECO:0000256" key="5">
    <source>
        <dbReference type="ARBA" id="ARBA00023136"/>
    </source>
</evidence>
<accession>A0A2W4W504</accession>
<evidence type="ECO:0000313" key="9">
    <source>
        <dbReference type="Proteomes" id="UP000249467"/>
    </source>
</evidence>
<dbReference type="NCBIfam" id="TIGR03038">
    <property type="entry name" value="PS_II_psbM"/>
    <property type="match status" value="1"/>
</dbReference>
<keyword evidence="6 7" id="KW-0604">Photosystem II</keyword>
<dbReference type="Proteomes" id="UP000249467">
    <property type="component" value="Unassembled WGS sequence"/>
</dbReference>
<evidence type="ECO:0000313" key="8">
    <source>
        <dbReference type="EMBL" id="PZO39430.1"/>
    </source>
</evidence>
<dbReference type="SUPFAM" id="SSF161033">
    <property type="entry name" value="Photosystem II reaction center protein M, PsbM"/>
    <property type="match status" value="1"/>
</dbReference>
<keyword evidence="2 7" id="KW-0602">Photosynthesis</keyword>
<dbReference type="GO" id="GO:0019684">
    <property type="term" value="P:photosynthesis, light reaction"/>
    <property type="evidence" value="ECO:0007669"/>
    <property type="project" value="InterPro"/>
</dbReference>
<dbReference type="GO" id="GO:0009523">
    <property type="term" value="C:photosystem II"/>
    <property type="evidence" value="ECO:0007669"/>
    <property type="project" value="UniProtKB-KW"/>
</dbReference>
<keyword evidence="4 7" id="KW-1133">Transmembrane helix</keyword>
<dbReference type="HAMAP" id="MF_00438">
    <property type="entry name" value="PSII_PsbM"/>
    <property type="match status" value="1"/>
</dbReference>
<comment type="function">
    <text evidence="7">One of the components of the core complex of photosystem II (PSII). PSII is a light-driven water:plastoquinone oxidoreductase that uses light energy to abstract electrons from H(2)O, generating O(2) and a proton gradient subsequently used for ATP formation. It consists of a core antenna complex that captures photons, and an electron transfer chain that converts photonic excitation into a charge separation. This subunit is found at the monomer-monomer interface.</text>
</comment>
<reference evidence="8 9" key="2">
    <citation type="submission" date="2018-06" db="EMBL/GenBank/DDBJ databases">
        <title>Metagenomic assembly of (sub)arctic Cyanobacteria and their associated microbiome from non-axenic cultures.</title>
        <authorList>
            <person name="Baurain D."/>
        </authorList>
    </citation>
    <scope>NUCLEOTIDE SEQUENCE [LARGE SCALE GENOMIC DNA]</scope>
    <source>
        <strain evidence="8">ULC066bin1</strain>
    </source>
</reference>
<keyword evidence="5 7" id="KW-0472">Membrane</keyword>
<comment type="subunit">
    <text evidence="7">PSII is composed of 1 copy each of membrane proteins PsbA, PsbB, PsbC, PsbD, PsbE, PsbF, PsbH, PsbI, PsbJ, PsbK, PsbL, PsbM, PsbT, PsbX, PsbY, PsbZ, Psb30/Ycf12, peripheral proteins PsbO, CyanoQ (PsbQ),PsbU, PsbV and a large number of cofactors. It forms dimeric complexes.</text>
</comment>
<sequence>METNFLGLLATVLAVFVPTVFLLTLYIQTASREEGQSSK</sequence>
<gene>
    <name evidence="7" type="primary">psbM</name>
    <name evidence="8" type="ORF">DCF19_14325</name>
</gene>
<evidence type="ECO:0000256" key="2">
    <source>
        <dbReference type="ARBA" id="ARBA00022531"/>
    </source>
</evidence>
<name>A0A2W4W504_9CYAN</name>